<dbReference type="EMBL" id="CP012752">
    <property type="protein sequence ID" value="ALG06222.1"/>
    <property type="molecule type" value="Genomic_DNA"/>
</dbReference>
<evidence type="ECO:0000313" key="1">
    <source>
        <dbReference type="EMBL" id="ALG06222.1"/>
    </source>
</evidence>
<evidence type="ECO:0000313" key="2">
    <source>
        <dbReference type="Proteomes" id="UP000063699"/>
    </source>
</evidence>
<organism evidence="1 2">
    <name type="scientific">Kibdelosporangium phytohabitans</name>
    <dbReference type="NCBI Taxonomy" id="860235"/>
    <lineage>
        <taxon>Bacteria</taxon>
        <taxon>Bacillati</taxon>
        <taxon>Actinomycetota</taxon>
        <taxon>Actinomycetes</taxon>
        <taxon>Pseudonocardiales</taxon>
        <taxon>Pseudonocardiaceae</taxon>
        <taxon>Kibdelosporangium</taxon>
    </lineage>
</organism>
<protein>
    <submittedName>
        <fullName evidence="1">Uncharacterized protein</fullName>
    </submittedName>
</protein>
<proteinExistence type="predicted"/>
<accession>A0A0N9HJJ0</accession>
<dbReference type="AlphaFoldDB" id="A0A0N9HJJ0"/>
<name>A0A0N9HJJ0_9PSEU</name>
<gene>
    <name evidence="1" type="ORF">AOZ06_04115</name>
</gene>
<reference evidence="1 2" key="1">
    <citation type="submission" date="2015-07" db="EMBL/GenBank/DDBJ databases">
        <title>Genome sequencing of Kibdelosporangium phytohabitans.</title>
        <authorList>
            <person name="Qin S."/>
            <person name="Xing K."/>
        </authorList>
    </citation>
    <scope>NUCLEOTIDE SEQUENCE [LARGE SCALE GENOMIC DNA]</scope>
    <source>
        <strain evidence="1 2">KLBMP1111</strain>
    </source>
</reference>
<keyword evidence="2" id="KW-1185">Reference proteome</keyword>
<dbReference type="Proteomes" id="UP000063699">
    <property type="component" value="Chromosome"/>
</dbReference>
<dbReference type="KEGG" id="kphy:AOZ06_04115"/>
<sequence>MLVHMSAAESVQKDGMDGVDLAKRWLESTTWVELPFDVYNNAPVCTLQRLDNQKKRYDLFGYIHTDPPTLLYVEVKDYDSVGGKQGAEYWAFLANAYSITARDLKDGEDARRQFMWITRHPFNQTDWVKLTSAERVKTALEVHHPEALNGETIDTNLLATVSDRLWLLVLHKRQEELMLTAEELALVESKLNRKGKK</sequence>